<dbReference type="PANTHER" id="PTHR47970">
    <property type="entry name" value="KINESIN-LIKE PROTEIN KIF11"/>
    <property type="match status" value="1"/>
</dbReference>
<dbReference type="Gene3D" id="1.20.120.20">
    <property type="entry name" value="Apolipoprotein"/>
    <property type="match status" value="1"/>
</dbReference>
<dbReference type="PANTHER" id="PTHR47970:SF12">
    <property type="entry name" value="KINESIN FAMILY MEMBER 11"/>
    <property type="match status" value="1"/>
</dbReference>
<evidence type="ECO:0000256" key="1">
    <source>
        <dbReference type="ARBA" id="ARBA00004245"/>
    </source>
</evidence>
<comment type="subcellular location">
    <subcellularLocation>
        <location evidence="1">Cytoplasm</location>
        <location evidence="1">Cytoskeleton</location>
    </subcellularLocation>
</comment>
<keyword evidence="3" id="KW-0505">Motor protein</keyword>
<keyword evidence="5" id="KW-0175">Coiled coil</keyword>
<gene>
    <name evidence="8" type="ORF">QJ036_13970</name>
</gene>
<dbReference type="EMBL" id="JASGBQ010000040">
    <property type="protein sequence ID" value="MDI9243552.1"/>
    <property type="molecule type" value="Genomic_DNA"/>
</dbReference>
<keyword evidence="6" id="KW-0812">Transmembrane</keyword>
<evidence type="ECO:0000313" key="8">
    <source>
        <dbReference type="EMBL" id="MDI9243552.1"/>
    </source>
</evidence>
<keyword evidence="6" id="KW-0472">Membrane</keyword>
<evidence type="ECO:0000256" key="6">
    <source>
        <dbReference type="SAM" id="Phobius"/>
    </source>
</evidence>
<keyword evidence="4" id="KW-0206">Cytoskeleton</keyword>
<keyword evidence="7" id="KW-0732">Signal</keyword>
<evidence type="ECO:0000256" key="4">
    <source>
        <dbReference type="ARBA" id="ARBA00023212"/>
    </source>
</evidence>
<dbReference type="Gene3D" id="2.130.10.130">
    <property type="entry name" value="Integrin alpha, N-terminal"/>
    <property type="match status" value="1"/>
</dbReference>
<dbReference type="Proteomes" id="UP001300383">
    <property type="component" value="Unassembled WGS sequence"/>
</dbReference>
<keyword evidence="6" id="KW-1133">Transmembrane helix</keyword>
<feature type="transmembrane region" description="Helical" evidence="6">
    <location>
        <begin position="1392"/>
        <end position="1416"/>
    </location>
</feature>
<comment type="caution">
    <text evidence="8">The sequence shown here is derived from an EMBL/GenBank/DDBJ whole genome shotgun (WGS) entry which is preliminary data.</text>
</comment>
<dbReference type="GO" id="GO:0072686">
    <property type="term" value="C:mitotic spindle"/>
    <property type="evidence" value="ECO:0007669"/>
    <property type="project" value="TreeGrafter"/>
</dbReference>
<dbReference type="GO" id="GO:0051231">
    <property type="term" value="P:spindle elongation"/>
    <property type="evidence" value="ECO:0007669"/>
    <property type="project" value="TreeGrafter"/>
</dbReference>
<keyword evidence="9" id="KW-1185">Reference proteome</keyword>
<feature type="coiled-coil region" evidence="5">
    <location>
        <begin position="1196"/>
        <end position="1386"/>
    </location>
</feature>
<feature type="signal peptide" evidence="7">
    <location>
        <begin position="1"/>
        <end position="25"/>
    </location>
</feature>
<evidence type="ECO:0000256" key="3">
    <source>
        <dbReference type="ARBA" id="ARBA00023175"/>
    </source>
</evidence>
<dbReference type="SUPFAM" id="SSF69318">
    <property type="entry name" value="Integrin alpha N-terminal domain"/>
    <property type="match status" value="1"/>
</dbReference>
<dbReference type="GO" id="GO:0005876">
    <property type="term" value="C:spindle microtubule"/>
    <property type="evidence" value="ECO:0007669"/>
    <property type="project" value="TreeGrafter"/>
</dbReference>
<accession>A0AAP4EZ11</accession>
<organism evidence="8 9">
    <name type="scientific">Fusibacillus kribbianus</name>
    <dbReference type="NCBI Taxonomy" id="3044208"/>
    <lineage>
        <taxon>Bacteria</taxon>
        <taxon>Bacillati</taxon>
        <taxon>Bacillota</taxon>
        <taxon>Clostridia</taxon>
        <taxon>Lachnospirales</taxon>
        <taxon>Lachnospiraceae</taxon>
        <taxon>Fusibacillus</taxon>
    </lineage>
</organism>
<evidence type="ECO:0000256" key="5">
    <source>
        <dbReference type="SAM" id="Coils"/>
    </source>
</evidence>
<name>A0AAP4EZ11_9FIRM</name>
<sequence length="1424" mass="154769">MKKRIAAIILSALLLIGMIPLHASAEMEIVPIAPDDTEQIIKPWYPNADGGLGYNSTKASGEEIFNAMLEQSKSGEPDSFGDDTLTPYGTQKGEQFTMLEKLELFQYVSEGNELKNAKIMDDMHCVKEYGFLVADSNQRIPETEDIDGLRFARGVAFDPTGCGQKNYVAVIGFQDDGTETDSTGKKWPIASFYLYIIDAESKKAVLQSPIEFSPDAKRRYGNLIGELTIVDSSNVIQITAGDYNGDGRDSLIIYDSFRLYEVSYSGSAFSNKRIDNAGNGGSYLSDAYKNSDLSKSFQLQNQLCMALASEDVNGDGIDDLVALSYTGDISNDYVGTVQNKTCIPQLSVGYGKKGTSSVADLSIDKASVGTKVDSTTTKTLACPGVAVGDIDGDGENEIIAAGFTNQSKTNDVVIVDDSSNANPVSYAYYESSGAGKLKSVGGIRELPRNSTSYIAKDDSLRENEYLFQQLSVECVALDGMHTKEYVFLSGWFYYMNSSGELQSVAGNTSVNCDETYHENLFYYLEDGYKLDGKDYDVDEVFVLSASVGNFFPKAENDNGREGIAVVVGYKTHTDANKEGDYNFKEDIYWGNDSATGTDKLTNFVGVDTPMGQYGFTGEAVYRGFKDVTRGDAGIVLCGVDVGSDSVVAKYSGKAYGYTDPTPVAFLQAAPYFSELEAGNSSTQYSYSEGYRVTEGTSTEVSYNVGFSAEFEAGPVKTSMDAGVAYELNEEFVSSIDKTYTTTFEANDQNQVILRQTLMYYYAYDVGVYNKDTKKIEFSQNALVVSAPQYPVLTSVSMDQYNELATAYNKKVDESIDSNIEKEHKMALITDALKEKYFLNNEGNPFAYASSADKYTYNGIPGWDLSKAEVGANDTWMKLSHAGGTQTQTYSVTLEEEKTKSVAEGCFANMTVMVGGGVGSFSAYAGVTAGYERLKGNSFSKASITSTETSGTVQNLSADLTNYGFNWKLIGWKTTDMLPGVPFVGYAVKDQTDLPQPVDDLKATYADGTVTLTFTAPTTDTGRMAATHFYAYDDQHDGYIGACSNSSTDRSITIDVSGYTTQGATFTVIPYNENTNMRGVPSNEVLCLFVMSDKDVNALVQELKKSIADLETALKAGDTDLAGKIADLVTKYQALSEVADALGETMTEADEALQDAIDKVNDDLTAAIENLSSDTDTAIADLTAAYLAADALLKADIDSLSDKRDALEKTMEEADGALQEAIDKVNEDLSTAIENLREATKEELEQSIADLTDAYNNANDLLKLDIDSLNENLAALGQTMLKADEALQTTIKKVESDIATAKKELLNAMEEDAEQLNNRITTLNSALEAAYKLADDMLQKSIDGLSQRLDELGVKHQEDIDALREEIEALKAQIEEQEKVNGTQQEKMDTTRVITVVGLSVGAVSLVGNIALLIALLKKKLLTRF</sequence>
<evidence type="ECO:0000256" key="7">
    <source>
        <dbReference type="SAM" id="SignalP"/>
    </source>
</evidence>
<evidence type="ECO:0000313" key="9">
    <source>
        <dbReference type="Proteomes" id="UP001300383"/>
    </source>
</evidence>
<dbReference type="RefSeq" id="WP_283231948.1">
    <property type="nucleotide sequence ID" value="NZ_JASGBQ010000040.1"/>
</dbReference>
<feature type="chain" id="PRO_5042868847" evidence="7">
    <location>
        <begin position="26"/>
        <end position="1424"/>
    </location>
</feature>
<protein>
    <submittedName>
        <fullName evidence="8">Uncharacterized protein</fullName>
    </submittedName>
</protein>
<dbReference type="InterPro" id="IPR028994">
    <property type="entry name" value="Integrin_alpha_N"/>
</dbReference>
<dbReference type="InterPro" id="IPR047149">
    <property type="entry name" value="KIF11-like"/>
</dbReference>
<evidence type="ECO:0000256" key="2">
    <source>
        <dbReference type="ARBA" id="ARBA00022490"/>
    </source>
</evidence>
<keyword evidence="2" id="KW-0963">Cytoplasm</keyword>
<dbReference type="GO" id="GO:0008574">
    <property type="term" value="F:plus-end-directed microtubule motor activity"/>
    <property type="evidence" value="ECO:0007669"/>
    <property type="project" value="TreeGrafter"/>
</dbReference>
<reference evidence="8 9" key="1">
    <citation type="submission" date="2023-05" db="EMBL/GenBank/DDBJ databases">
        <title>[ruminococcus] sp. nov., isolated from a pig farm feces dump.</title>
        <authorList>
            <person name="Chang Y.-H."/>
        </authorList>
    </citation>
    <scope>NUCLEOTIDE SEQUENCE [LARGE SCALE GENOMIC DNA]</scope>
    <source>
        <strain evidence="8 9">YH-rum2234</strain>
    </source>
</reference>
<proteinExistence type="predicted"/>